<comment type="subcellular location">
    <subcellularLocation>
        <location evidence="1">Cytoplasm</location>
    </subcellularLocation>
</comment>
<dbReference type="EMBL" id="CP136893">
    <property type="protein sequence ID" value="WOL05204.1"/>
    <property type="molecule type" value="Genomic_DNA"/>
</dbReference>
<dbReference type="GO" id="GO:0000146">
    <property type="term" value="F:microfilament motor activity"/>
    <property type="evidence" value="ECO:0007669"/>
    <property type="project" value="InterPro"/>
</dbReference>
<dbReference type="GO" id="GO:0035556">
    <property type="term" value="P:intracellular signal transduction"/>
    <property type="evidence" value="ECO:0007669"/>
    <property type="project" value="InterPro"/>
</dbReference>
<dbReference type="PANTHER" id="PTHR46184:SF5">
    <property type="entry name" value="UNCONVENTIONAL MYOSIN-IXA-LIKE"/>
    <property type="match status" value="1"/>
</dbReference>
<dbReference type="SMART" id="SM00015">
    <property type="entry name" value="IQ"/>
    <property type="match status" value="4"/>
</dbReference>
<organism evidence="5 6">
    <name type="scientific">Canna indica</name>
    <name type="common">Indian-shot</name>
    <dbReference type="NCBI Taxonomy" id="4628"/>
    <lineage>
        <taxon>Eukaryota</taxon>
        <taxon>Viridiplantae</taxon>
        <taxon>Streptophyta</taxon>
        <taxon>Embryophyta</taxon>
        <taxon>Tracheophyta</taxon>
        <taxon>Spermatophyta</taxon>
        <taxon>Magnoliopsida</taxon>
        <taxon>Liliopsida</taxon>
        <taxon>Zingiberales</taxon>
        <taxon>Cannaceae</taxon>
        <taxon>Canna</taxon>
    </lineage>
</organism>
<dbReference type="PROSITE" id="PS50096">
    <property type="entry name" value="IQ"/>
    <property type="match status" value="2"/>
</dbReference>
<dbReference type="Pfam" id="PF00612">
    <property type="entry name" value="IQ"/>
    <property type="match status" value="2"/>
</dbReference>
<keyword evidence="6" id="KW-1185">Reference proteome</keyword>
<dbReference type="Proteomes" id="UP001327560">
    <property type="component" value="Chromosome 4"/>
</dbReference>
<feature type="region of interest" description="Disordered" evidence="4">
    <location>
        <begin position="21"/>
        <end position="44"/>
    </location>
</feature>
<evidence type="ECO:0000313" key="5">
    <source>
        <dbReference type="EMBL" id="WOL05204.1"/>
    </source>
</evidence>
<dbReference type="GO" id="GO:0005096">
    <property type="term" value="F:GTPase activator activity"/>
    <property type="evidence" value="ECO:0007669"/>
    <property type="project" value="InterPro"/>
</dbReference>
<reference evidence="5 6" key="1">
    <citation type="submission" date="2023-10" db="EMBL/GenBank/DDBJ databases">
        <title>Chromosome-scale genome assembly provides insights into flower coloration mechanisms of Canna indica.</title>
        <authorList>
            <person name="Li C."/>
        </authorList>
    </citation>
    <scope>NUCLEOTIDE SEQUENCE [LARGE SCALE GENOMIC DNA]</scope>
    <source>
        <tissue evidence="5">Flower</tissue>
    </source>
</reference>
<sequence>MAPVVVRSSLEIMLDAIRQRDAQPNDLPPALPVRPTSKGRLPTSKRPLRANLKHEISSPRRLLNNPVKWGSKKDEQTLWSEKNVLLKTETFGSEVTLDVEKLVKSPCFTMLNRVSYEERMEVADDTNSPVVPLPPAHAPDDKIDFCGIINSVIEGTLYVQKNYRRFRAHTHYQQMKKGATALQSFIRAERAKCNFEVMIKRWRAAVLIQKHVRRRLARTVFNNLQRDIILLQSVVRGWLARKHFAELKKREVSKVSHIKMDRRSGRDPPEHTKGTDDKHPDSQLSVLAELQSQMHVTKAELREKEGENAILKLQLHEYETRWSEYELKMKSMEKSWQKQLASLQINFATARKNLVPEEMITHSGGMEAPKINHYYLTEDTKPVVQTPEGTLAKLSNASDMPVRNSDSAHNAVIQLMKEFDQRRKVFNDEAGLLVEVKSGQLSANMKSYEELRKLKSRFTSWKKDYKMRLREIKTTLIKLINPEKKAYKKWWCGASTR</sequence>
<evidence type="ECO:0000256" key="1">
    <source>
        <dbReference type="ARBA" id="ARBA00004496"/>
    </source>
</evidence>
<proteinExistence type="predicted"/>
<evidence type="ECO:0000256" key="3">
    <source>
        <dbReference type="SAM" id="Coils"/>
    </source>
</evidence>
<protein>
    <submittedName>
        <fullName evidence="5">Myosin-2-like</fullName>
    </submittedName>
</protein>
<evidence type="ECO:0000256" key="4">
    <source>
        <dbReference type="SAM" id="MobiDB-lite"/>
    </source>
</evidence>
<dbReference type="GO" id="GO:0005884">
    <property type="term" value="C:actin filament"/>
    <property type="evidence" value="ECO:0007669"/>
    <property type="project" value="TreeGrafter"/>
</dbReference>
<dbReference type="GO" id="GO:0051015">
    <property type="term" value="F:actin filament binding"/>
    <property type="evidence" value="ECO:0007669"/>
    <property type="project" value="TreeGrafter"/>
</dbReference>
<dbReference type="PANTHER" id="PTHR46184">
    <property type="entry name" value="UNCONVENTIONAL MYOSIN-IXB-LIKE PROTEIN"/>
    <property type="match status" value="1"/>
</dbReference>
<name>A0AAQ3QBX3_9LILI</name>
<gene>
    <name evidence="5" type="ORF">Cni_G13931</name>
</gene>
<dbReference type="GO" id="GO:0005737">
    <property type="term" value="C:cytoplasm"/>
    <property type="evidence" value="ECO:0007669"/>
    <property type="project" value="UniProtKB-SubCell"/>
</dbReference>
<dbReference type="Gene3D" id="1.20.5.190">
    <property type="match status" value="2"/>
</dbReference>
<dbReference type="AlphaFoldDB" id="A0AAQ3QBX3"/>
<evidence type="ECO:0000313" key="6">
    <source>
        <dbReference type="Proteomes" id="UP001327560"/>
    </source>
</evidence>
<accession>A0AAQ3QBX3</accession>
<dbReference type="InterPro" id="IPR027417">
    <property type="entry name" value="P-loop_NTPase"/>
</dbReference>
<feature type="region of interest" description="Disordered" evidence="4">
    <location>
        <begin position="256"/>
        <end position="281"/>
    </location>
</feature>
<dbReference type="InterPro" id="IPR000048">
    <property type="entry name" value="IQ_motif_EF-hand-BS"/>
</dbReference>
<dbReference type="SUPFAM" id="SSF52540">
    <property type="entry name" value="P-loop containing nucleoside triphosphate hydrolases"/>
    <property type="match status" value="1"/>
</dbReference>
<evidence type="ECO:0000256" key="2">
    <source>
        <dbReference type="ARBA" id="ARBA00022490"/>
    </source>
</evidence>
<keyword evidence="2" id="KW-0963">Cytoplasm</keyword>
<keyword evidence="3" id="KW-0175">Coiled coil</keyword>
<dbReference type="InterPro" id="IPR046987">
    <property type="entry name" value="Myo9"/>
</dbReference>
<feature type="coiled-coil region" evidence="3">
    <location>
        <begin position="287"/>
        <end position="321"/>
    </location>
</feature>